<dbReference type="OrthoDB" id="9768556at2"/>
<evidence type="ECO:0000313" key="1">
    <source>
        <dbReference type="EMBL" id="MTT32709.1"/>
    </source>
</evidence>
<proteinExistence type="predicted"/>
<dbReference type="Proteomes" id="UP000440978">
    <property type="component" value="Unassembled WGS sequence"/>
</dbReference>
<dbReference type="AlphaFoldDB" id="A0A6N8CR39"/>
<reference evidence="1 2" key="1">
    <citation type="submission" date="2019-11" db="EMBL/GenBank/DDBJ databases">
        <title>Terrilactibacillus tamarindus sp. nov. BCM23-1 isolated from bark of Tamarindus indica.</title>
        <authorList>
            <person name="Kingkaew E."/>
            <person name="Tanasupawat S."/>
        </authorList>
    </citation>
    <scope>NUCLEOTIDE SEQUENCE [LARGE SCALE GENOMIC DNA]</scope>
    <source>
        <strain evidence="1 2">BCM23-1</strain>
    </source>
</reference>
<keyword evidence="2" id="KW-1185">Reference proteome</keyword>
<organism evidence="1 2">
    <name type="scientific">Terrilactibacillus tamarindi</name>
    <dbReference type="NCBI Taxonomy" id="2599694"/>
    <lineage>
        <taxon>Bacteria</taxon>
        <taxon>Bacillati</taxon>
        <taxon>Bacillota</taxon>
        <taxon>Bacilli</taxon>
        <taxon>Bacillales</taxon>
        <taxon>Bacillaceae</taxon>
        <taxon>Terrilactibacillus</taxon>
    </lineage>
</organism>
<dbReference type="EMBL" id="WNHB01000019">
    <property type="protein sequence ID" value="MTT32709.1"/>
    <property type="molecule type" value="Genomic_DNA"/>
</dbReference>
<dbReference type="InterPro" id="IPR027417">
    <property type="entry name" value="P-loop_NTPase"/>
</dbReference>
<gene>
    <name evidence="1" type="ORF">GMB86_11895</name>
</gene>
<protein>
    <submittedName>
        <fullName evidence="1">DNA packaging protein</fullName>
    </submittedName>
</protein>
<comment type="caution">
    <text evidence="1">The sequence shown here is derived from an EMBL/GenBank/DDBJ whole genome shotgun (WGS) entry which is preliminary data.</text>
</comment>
<dbReference type="Gene3D" id="3.40.50.300">
    <property type="entry name" value="P-loop containing nucleotide triphosphate hydrolases"/>
    <property type="match status" value="1"/>
</dbReference>
<dbReference type="Gene3D" id="3.30.420.240">
    <property type="match status" value="1"/>
</dbReference>
<accession>A0A6N8CR39</accession>
<dbReference type="Pfam" id="PF03237">
    <property type="entry name" value="Terminase_6N"/>
    <property type="match status" value="1"/>
</dbReference>
<sequence length="535" mass="62289">MSKRRYFMKLTTKQKLKKIMNDFPLFCKNFIEIIDNDGNKVKLNLNKAQDELFDLLKNNRYIACNKARQCGISTEMLAYGLWRALKNDNQNILIVSYKQDSSNALFTKLKFMNDWLPRDKYPDLFSKVRRDNRGELLFENGSRVTCAVAGNGASDIGRGSSYNYCHITEASFFHDFDRQLLSLEQSLLKGADSRITIETTANGMNAWYKLFKKAMKGESKYKAFFVPFYHDLYKEQFRYEHDLAEQWHKEAYGRRLQAKDLEDDEIPIYQKCNNLRFIMWRRFKLLDIELQQFHQEYPSTYLESFVNSAATIFDNQKVLERIDHVLIPLPKKHIIDKIPKDLQKYIGKELLIYHLPKGGAKYYGGVDSATGGKNDYSTISIYNEHGEEVASFGSNKIPVYLFAPIINALGRFYSYAFLCIERNNVGITVIERLRKEYIYLNLYKQKLFDQKGKFRPQLGWTTTAINKSILIQDFKESFETGNILIHTKETLEQMQIFIERDNGSTGNKGGSNNHDDFIISNALAVQALKTGKYYV</sequence>
<name>A0A6N8CR39_9BACI</name>
<evidence type="ECO:0000313" key="2">
    <source>
        <dbReference type="Proteomes" id="UP000440978"/>
    </source>
</evidence>